<sequence>MRLWARVLLGLWLAVVPCCGAIWSETVFADDNSSAVASTAGTISGTITDQEGALVPGAKVTITRDGAAPVTVTADEMGRFTVPGLAPGKYTVEAESLGFSKASKVLVVAAGKVQQVILALAIEVQQQQVEVSGTETDASPENNGSAIVIKGAALDSLSEDSDEMTQQLQAIAGSDPESGTQFYVDGFTAGKLPPKSSIREIRINQNPYSAQYDQLGYGRIEIFTKPGTDKLHGDVWMRGNDSPWNAQNPFVNFQPAYHLFLFDGDLNGPINKKASFFTGAYGQNSVNQAIVNAVTLDTTTLQQQSLVQSISTPTTELYLFPRVDWQWGERQTISLRYQLGRNTQTNSGVGQFALASQGLNIDNTEQVLQFSDTQTYGAHVVNETRFQYMRDRNNSTPVSTDVAVNVQGGFTGGGNVAGLTKDNQDHYEFQDYLQMDVGKHDLNMGARLRGVRDSNYSTANFNGQFTFASIAAYQITEQALNICQQTPQNCPTWDQIFAAGGGASQYIQSFGNAGIVASMIDLGAYGEDNWKVTKDVTLSYGLRFESQTQIHDHADFGPRVGVAWAIPGEKNKPPRAVIRTGFGWFYQRFPSANILQAERQNGVTQTEAVVNNPQFFPGTCTGLTGNCAASSAGAPTIYQINPELRAPYTMMGGIGIDKPIGKLASVSATYMWSHGEHLFLTRNINAPLPGTYDPSDPESGTRPMGTDENIYEFESEGASGRNRLAVNGNLHTKHAGLFGYYMLSKAEANTSGVSSFPSNGYDLHDDYGRASYDYRQRLFLGGFTRLPWRFGINPFIVYQSGAPFNITVGQDLNGDTIFNDRPAFATDLTRSSVYATKWGTFDAAPIAGQKIIPIDYGKGPSLFIANLRVNRTFNFGPVVPDPAPPAPAPAKDAKAPAKPVKKEIQRRYTWGFAVASNNVLNHRNLAAPVGVLGSPLFGQSTSLSSMFGAGSPDRTINIETFFQF</sequence>
<proteinExistence type="predicted"/>
<evidence type="ECO:0000256" key="3">
    <source>
        <dbReference type="ARBA" id="ARBA00023237"/>
    </source>
</evidence>
<dbReference type="Pfam" id="PF13620">
    <property type="entry name" value="CarboxypepD_reg"/>
    <property type="match status" value="1"/>
</dbReference>
<evidence type="ECO:0000256" key="1">
    <source>
        <dbReference type="ARBA" id="ARBA00004442"/>
    </source>
</evidence>
<comment type="caution">
    <text evidence="6">The sequence shown here is derived from an EMBL/GenBank/DDBJ whole genome shotgun (WGS) entry which is preliminary data.</text>
</comment>
<dbReference type="InterPro" id="IPR013784">
    <property type="entry name" value="Carb-bd-like_fold"/>
</dbReference>
<dbReference type="Gene3D" id="2.40.170.20">
    <property type="entry name" value="TonB-dependent receptor, beta-barrel domain"/>
    <property type="match status" value="1"/>
</dbReference>
<dbReference type="Gene3D" id="2.60.40.1120">
    <property type="entry name" value="Carboxypeptidase-like, regulatory domain"/>
    <property type="match status" value="1"/>
</dbReference>
<name>A0ABW1EJ20_9BACT</name>
<evidence type="ECO:0000256" key="4">
    <source>
        <dbReference type="SAM" id="SignalP"/>
    </source>
</evidence>
<protein>
    <submittedName>
        <fullName evidence="6">Carboxypeptidase regulatory-like domain-containing protein</fullName>
    </submittedName>
</protein>
<evidence type="ECO:0000259" key="5">
    <source>
        <dbReference type="Pfam" id="PF25183"/>
    </source>
</evidence>
<keyword evidence="4" id="KW-0732">Signal</keyword>
<dbReference type="InterPro" id="IPR036942">
    <property type="entry name" value="Beta-barrel_TonB_sf"/>
</dbReference>
<dbReference type="Pfam" id="PF25183">
    <property type="entry name" value="OMP_b-brl_4"/>
    <property type="match status" value="1"/>
</dbReference>
<dbReference type="SUPFAM" id="SSF56935">
    <property type="entry name" value="Porins"/>
    <property type="match status" value="1"/>
</dbReference>
<feature type="chain" id="PRO_5046674928" evidence="4">
    <location>
        <begin position="30"/>
        <end position="964"/>
    </location>
</feature>
<feature type="domain" description="TonB-dependent transporter Oar-like beta-barrel" evidence="5">
    <location>
        <begin position="552"/>
        <end position="943"/>
    </location>
</feature>
<evidence type="ECO:0000313" key="6">
    <source>
        <dbReference type="EMBL" id="MFC5863262.1"/>
    </source>
</evidence>
<keyword evidence="2" id="KW-0472">Membrane</keyword>
<gene>
    <name evidence="6" type="ORF">ACFPT7_13235</name>
</gene>
<reference evidence="7" key="1">
    <citation type="journal article" date="2019" name="Int. J. Syst. Evol. Microbiol.">
        <title>The Global Catalogue of Microorganisms (GCM) 10K type strain sequencing project: providing services to taxonomists for standard genome sequencing and annotation.</title>
        <authorList>
            <consortium name="The Broad Institute Genomics Platform"/>
            <consortium name="The Broad Institute Genome Sequencing Center for Infectious Disease"/>
            <person name="Wu L."/>
            <person name="Ma J."/>
        </authorList>
    </citation>
    <scope>NUCLEOTIDE SEQUENCE [LARGE SCALE GENOMIC DNA]</scope>
    <source>
        <strain evidence="7">JCM 4087</strain>
    </source>
</reference>
<comment type="subcellular location">
    <subcellularLocation>
        <location evidence="1">Cell outer membrane</location>
    </subcellularLocation>
</comment>
<dbReference type="Proteomes" id="UP001596091">
    <property type="component" value="Unassembled WGS sequence"/>
</dbReference>
<evidence type="ECO:0000313" key="7">
    <source>
        <dbReference type="Proteomes" id="UP001596091"/>
    </source>
</evidence>
<dbReference type="InterPro" id="IPR057601">
    <property type="entry name" value="Oar-like_b-barrel"/>
</dbReference>
<organism evidence="6 7">
    <name type="scientific">Acidicapsa dinghuensis</name>
    <dbReference type="NCBI Taxonomy" id="2218256"/>
    <lineage>
        <taxon>Bacteria</taxon>
        <taxon>Pseudomonadati</taxon>
        <taxon>Acidobacteriota</taxon>
        <taxon>Terriglobia</taxon>
        <taxon>Terriglobales</taxon>
        <taxon>Acidobacteriaceae</taxon>
        <taxon>Acidicapsa</taxon>
    </lineage>
</organism>
<dbReference type="SUPFAM" id="SSF49452">
    <property type="entry name" value="Starch-binding domain-like"/>
    <property type="match status" value="1"/>
</dbReference>
<evidence type="ECO:0000256" key="2">
    <source>
        <dbReference type="ARBA" id="ARBA00023136"/>
    </source>
</evidence>
<keyword evidence="7" id="KW-1185">Reference proteome</keyword>
<dbReference type="EMBL" id="JBHSPH010000004">
    <property type="protein sequence ID" value="MFC5863262.1"/>
    <property type="molecule type" value="Genomic_DNA"/>
</dbReference>
<accession>A0ABW1EJ20</accession>
<dbReference type="RefSeq" id="WP_263341500.1">
    <property type="nucleotide sequence ID" value="NZ_JAGSYH010000007.1"/>
</dbReference>
<feature type="signal peptide" evidence="4">
    <location>
        <begin position="1"/>
        <end position="29"/>
    </location>
</feature>
<keyword evidence="3" id="KW-0998">Cell outer membrane</keyword>